<evidence type="ECO:0000313" key="1">
    <source>
        <dbReference type="EMBL" id="KAK1867246.1"/>
    </source>
</evidence>
<proteinExistence type="predicted"/>
<dbReference type="Proteomes" id="UP000798662">
    <property type="component" value="Chromosome 3"/>
</dbReference>
<keyword evidence="2" id="KW-1185">Reference proteome</keyword>
<organism evidence="1 2">
    <name type="scientific">Pyropia yezoensis</name>
    <name type="common">Susabi-nori</name>
    <name type="synonym">Porphyra yezoensis</name>
    <dbReference type="NCBI Taxonomy" id="2788"/>
    <lineage>
        <taxon>Eukaryota</taxon>
        <taxon>Rhodophyta</taxon>
        <taxon>Bangiophyceae</taxon>
        <taxon>Bangiales</taxon>
        <taxon>Bangiaceae</taxon>
        <taxon>Pyropia</taxon>
    </lineage>
</organism>
<sequence>MHVAVCTGNAGAAARDKAEKNHPTAPARRPASPAGGRGGCLANTNPQRVKLPRSRYVEAMPCGQRAGWVPGRPPPPPKTNKNSRGSQARGARLRPGNHSTRLQCCRCCRRRGTSAALRVGAIDGWAARPPPVATRRVGGGGWDDVRRGRPAGAPPSPKWRHRALNIPARSSVGGGRRGGGQPPPRPPPPAAPPNRAQAPTGRPYWQVVVLKVVPAHGELVAGKGCYPHRRGHHLGHHRHRQYRPVTGADGRKRKRYVAWVLQVHVQAPPVERRDERPRHEAPVHCSARGGAAHIPRRASVRKCRGRRQRCA</sequence>
<accession>A0ACC3CBT3</accession>
<name>A0ACC3CBT3_PYRYE</name>
<dbReference type="EMBL" id="CM020620">
    <property type="protein sequence ID" value="KAK1867246.1"/>
    <property type="molecule type" value="Genomic_DNA"/>
</dbReference>
<gene>
    <name evidence="1" type="ORF">I4F81_009753</name>
</gene>
<comment type="caution">
    <text evidence="1">The sequence shown here is derived from an EMBL/GenBank/DDBJ whole genome shotgun (WGS) entry which is preliminary data.</text>
</comment>
<evidence type="ECO:0000313" key="2">
    <source>
        <dbReference type="Proteomes" id="UP000798662"/>
    </source>
</evidence>
<reference evidence="1" key="1">
    <citation type="submission" date="2019-11" db="EMBL/GenBank/DDBJ databases">
        <title>Nori genome reveals adaptations in red seaweeds to the harsh intertidal environment.</title>
        <authorList>
            <person name="Wang D."/>
            <person name="Mao Y."/>
        </authorList>
    </citation>
    <scope>NUCLEOTIDE SEQUENCE</scope>
    <source>
        <tissue evidence="1">Gametophyte</tissue>
    </source>
</reference>
<protein>
    <submittedName>
        <fullName evidence="1">Uncharacterized protein</fullName>
    </submittedName>
</protein>